<dbReference type="KEGG" id="broo:brsh051_15670"/>
<name>A0AAN0K884_9ACTN</name>
<dbReference type="RefSeq" id="WP_286263782.1">
    <property type="nucleotide sequence ID" value="NZ_AP028056.1"/>
</dbReference>
<evidence type="ECO:0000313" key="1">
    <source>
        <dbReference type="EMBL" id="BEH02286.1"/>
    </source>
</evidence>
<dbReference type="Proteomes" id="UP001431656">
    <property type="component" value="Chromosome"/>
</dbReference>
<protein>
    <submittedName>
        <fullName evidence="1">Uncharacterized protein</fullName>
    </submittedName>
</protein>
<sequence length="97" mass="10141">MQINAARGVVPQRLAPAGSSARGPALEIVAVNDKSVFVRGRTHGVRVVVEPEPSFADAPLIIEDLLLQARQLADSGAPTEAVRAILDHVAALLEGRG</sequence>
<dbReference type="AlphaFoldDB" id="A0AAN0K884"/>
<reference evidence="1" key="1">
    <citation type="journal article" date="2024" name="Int. J. Syst. Evol. Microbiol.">
        <title>Brooklawnia propionicigenes sp. nov., a facultatively anaerobic, propionate-producing bacterium isolated from a methanogenic reactor treating waste from cattle farms.</title>
        <authorList>
            <person name="Akita Y."/>
            <person name="Ueki A."/>
            <person name="Tonouchi A."/>
            <person name="Sugawara Y."/>
            <person name="Honma S."/>
            <person name="Kaku N."/>
            <person name="Ueki K."/>
        </authorList>
    </citation>
    <scope>NUCLEOTIDE SEQUENCE</scope>
    <source>
        <strain evidence="1">SH051</strain>
    </source>
</reference>
<organism evidence="1 2">
    <name type="scientific">Brooklawnia propionicigenes</name>
    <dbReference type="NCBI Taxonomy" id="3041175"/>
    <lineage>
        <taxon>Bacteria</taxon>
        <taxon>Bacillati</taxon>
        <taxon>Actinomycetota</taxon>
        <taxon>Actinomycetes</taxon>
        <taxon>Propionibacteriales</taxon>
        <taxon>Propionibacteriaceae</taxon>
        <taxon>Brooklawnia</taxon>
    </lineage>
</organism>
<evidence type="ECO:0000313" key="2">
    <source>
        <dbReference type="Proteomes" id="UP001431656"/>
    </source>
</evidence>
<keyword evidence="2" id="KW-1185">Reference proteome</keyword>
<proteinExistence type="predicted"/>
<dbReference type="EMBL" id="AP028056">
    <property type="protein sequence ID" value="BEH02286.1"/>
    <property type="molecule type" value="Genomic_DNA"/>
</dbReference>
<gene>
    <name evidence="1" type="ORF">brsh051_15670</name>
</gene>
<accession>A0AAN0K884</accession>